<name>A0A3B3Q5G4_9TELE</name>
<organism evidence="12 13">
    <name type="scientific">Paramormyrops kingsleyae</name>
    <dbReference type="NCBI Taxonomy" id="1676925"/>
    <lineage>
        <taxon>Eukaryota</taxon>
        <taxon>Metazoa</taxon>
        <taxon>Chordata</taxon>
        <taxon>Craniata</taxon>
        <taxon>Vertebrata</taxon>
        <taxon>Euteleostomi</taxon>
        <taxon>Actinopterygii</taxon>
        <taxon>Neopterygii</taxon>
        <taxon>Teleostei</taxon>
        <taxon>Osteoglossocephala</taxon>
        <taxon>Osteoglossomorpha</taxon>
        <taxon>Osteoglossiformes</taxon>
        <taxon>Mormyridae</taxon>
        <taxon>Paramormyrops</taxon>
    </lineage>
</organism>
<evidence type="ECO:0000256" key="6">
    <source>
        <dbReference type="ARBA" id="ARBA00023136"/>
    </source>
</evidence>
<keyword evidence="5 9" id="KW-1133">Transmembrane helix</keyword>
<accession>A0A3B3Q5G4</accession>
<evidence type="ECO:0000259" key="10">
    <source>
        <dbReference type="Pfam" id="PF10577"/>
    </source>
</evidence>
<evidence type="ECO:0000259" key="11">
    <source>
        <dbReference type="Pfam" id="PF20771"/>
    </source>
</evidence>
<evidence type="ECO:0000256" key="2">
    <source>
        <dbReference type="ARBA" id="ARBA00006818"/>
    </source>
</evidence>
<dbReference type="Pfam" id="PF20771">
    <property type="entry name" value="FAM171A1-2-B_C"/>
    <property type="match status" value="1"/>
</dbReference>
<reference evidence="12" key="1">
    <citation type="submission" date="2025-08" db="UniProtKB">
        <authorList>
            <consortium name="Ensembl"/>
        </authorList>
    </citation>
    <scope>IDENTIFICATION</scope>
</reference>
<evidence type="ECO:0000313" key="13">
    <source>
        <dbReference type="Proteomes" id="UP000261540"/>
    </source>
</evidence>
<protein>
    <submittedName>
        <fullName evidence="12">Family with sequence similarity 171 member B</fullName>
    </submittedName>
</protein>
<keyword evidence="13" id="KW-1185">Reference proteome</keyword>
<evidence type="ECO:0000256" key="1">
    <source>
        <dbReference type="ARBA" id="ARBA00004479"/>
    </source>
</evidence>
<keyword evidence="7" id="KW-0325">Glycoprotein</keyword>
<feature type="domain" description="FAM171 C-terminal" evidence="11">
    <location>
        <begin position="561"/>
        <end position="813"/>
    </location>
</feature>
<evidence type="ECO:0000313" key="12">
    <source>
        <dbReference type="Ensembl" id="ENSPKIP00000000885.1"/>
    </source>
</evidence>
<evidence type="ECO:0000256" key="9">
    <source>
        <dbReference type="SAM" id="Phobius"/>
    </source>
</evidence>
<proteinExistence type="inferred from homology"/>
<dbReference type="AlphaFoldDB" id="A0A3B3Q5G4"/>
<feature type="compositionally biased region" description="Basic and acidic residues" evidence="8">
    <location>
        <begin position="698"/>
        <end position="711"/>
    </location>
</feature>
<keyword evidence="4" id="KW-0732">Signal</keyword>
<evidence type="ECO:0000256" key="3">
    <source>
        <dbReference type="ARBA" id="ARBA00022692"/>
    </source>
</evidence>
<reference evidence="12" key="2">
    <citation type="submission" date="2025-09" db="UniProtKB">
        <authorList>
            <consortium name="Ensembl"/>
        </authorList>
    </citation>
    <scope>IDENTIFICATION</scope>
</reference>
<dbReference type="InterPro" id="IPR018890">
    <property type="entry name" value="FAM171"/>
</dbReference>
<evidence type="ECO:0000256" key="4">
    <source>
        <dbReference type="ARBA" id="ARBA00022729"/>
    </source>
</evidence>
<dbReference type="Pfam" id="PF10577">
    <property type="entry name" value="FAM171A1-2-B_N"/>
    <property type="match status" value="1"/>
</dbReference>
<sequence length="817" mass="90122">MRRTGCNWALPAPFYFCSYVAVCLLSFAMSLLPAYLLLSALLIFSEDGLMKKVEGGRIAALRAESGIIGRGGSAAQRLLKPPQHNVQRAPPAASDSTFTLKVQVRDASSQQFLSKVSVEVFVNYTQTNSALTAENGAVLLKVPYQLGLTLTIMASMDGYTLTPLPWKTSKMPIFSSVTLSMFPQNQGNIWLFEDSVMITGKISDALTQPSVQFPKNLLKLSESRNISSIIAYLTVPQLPSEKDCFLYTVGVLINKSGFRNIELSPMAAVSVQLLSYGKEVHVTGPIQITLPLAENSGLRASDAIPAWTFDMKTGAWVNRGLGMVKMEDDGLVWTYIAPHLGYWIAAPLPTSRGYMGHATSLDFISYHTYLLMVILGGTLIIVFGFVTVLLCYCRVCACEPENKRVNVTKMVALKKDQTTSTNNSGSREISFKDSAHHDDRSYSVASTSGGRREEYGPSWPLGKFNIYVEDVGLQSSKVGNKGPEFIRPHQSPIYVNSREAVRLKEMAERKVVQLGLNENVFFTHIYNQPVAILQAPELFQSSEQLAGCKSATLPRKSQMANETEPTSKDSFTQTLPKISMLSHLQHQANEEQQVLEGPQSSASNPGAWGRYNNLLESVSVPGTLNEAVQMGPLCSEIQGISEQTLLELSKGKPQHPRAWFVSLEGKPAAQVRHSIIDLQKRHRPTDSNDTSLDSGVDMNEHHSSKRLEREKTFVKSMPHSKALYAEDLDLSSSESGTTAACTPEDVTLRNILDSGSGSIPNIPEERDGADTSSAQEDSESRSSPPPRRLRKVRDRSKVDKQKTTWHLREERPLKKLN</sequence>
<dbReference type="InterPro" id="IPR048530">
    <property type="entry name" value="FAM171_N"/>
</dbReference>
<evidence type="ECO:0000256" key="7">
    <source>
        <dbReference type="ARBA" id="ARBA00023180"/>
    </source>
</evidence>
<dbReference type="GeneTree" id="ENSGT00950000183184"/>
<feature type="region of interest" description="Disordered" evidence="8">
    <location>
        <begin position="681"/>
        <end position="711"/>
    </location>
</feature>
<dbReference type="InterPro" id="IPR049175">
    <property type="entry name" value="FAM171_C"/>
</dbReference>
<evidence type="ECO:0000256" key="8">
    <source>
        <dbReference type="SAM" id="MobiDB-lite"/>
    </source>
</evidence>
<feature type="transmembrane region" description="Helical" evidence="9">
    <location>
        <begin position="12"/>
        <end position="44"/>
    </location>
</feature>
<dbReference type="PANTHER" id="PTHR31626">
    <property type="entry name" value="SUSHI DOMAIN-CONTAINING PROTEIN"/>
    <property type="match status" value="1"/>
</dbReference>
<feature type="compositionally biased region" description="Basic and acidic residues" evidence="8">
    <location>
        <begin position="795"/>
        <end position="817"/>
    </location>
</feature>
<dbReference type="Proteomes" id="UP000261540">
    <property type="component" value="Unplaced"/>
</dbReference>
<feature type="region of interest" description="Disordered" evidence="8">
    <location>
        <begin position="588"/>
        <end position="608"/>
    </location>
</feature>
<keyword evidence="6 9" id="KW-0472">Membrane</keyword>
<evidence type="ECO:0000256" key="5">
    <source>
        <dbReference type="ARBA" id="ARBA00022989"/>
    </source>
</evidence>
<dbReference type="GO" id="GO:0016020">
    <property type="term" value="C:membrane"/>
    <property type="evidence" value="ECO:0007669"/>
    <property type="project" value="UniProtKB-SubCell"/>
</dbReference>
<feature type="region of interest" description="Disordered" evidence="8">
    <location>
        <begin position="750"/>
        <end position="817"/>
    </location>
</feature>
<comment type="subcellular location">
    <subcellularLocation>
        <location evidence="1">Membrane</location>
        <topology evidence="1">Single-pass type I membrane protein</topology>
    </subcellularLocation>
</comment>
<comment type="similarity">
    <text evidence="2">Belongs to the FAM171 family.</text>
</comment>
<dbReference type="OrthoDB" id="8950207at2759"/>
<feature type="compositionally biased region" description="Polar residues" evidence="8">
    <location>
        <begin position="588"/>
        <end position="604"/>
    </location>
</feature>
<keyword evidence="3 9" id="KW-0812">Transmembrane</keyword>
<dbReference type="PANTHER" id="PTHR31626:SF2">
    <property type="entry name" value="PROTEIN FAM171B"/>
    <property type="match status" value="1"/>
</dbReference>
<dbReference type="Ensembl" id="ENSPKIT00000024788.1">
    <property type="protein sequence ID" value="ENSPKIP00000000885.1"/>
    <property type="gene ID" value="ENSPKIG00000019388.1"/>
</dbReference>
<feature type="transmembrane region" description="Helical" evidence="9">
    <location>
        <begin position="369"/>
        <end position="390"/>
    </location>
</feature>
<feature type="domain" description="FAM171 N-terminal" evidence="10">
    <location>
        <begin position="99"/>
        <end position="346"/>
    </location>
</feature>